<evidence type="ECO:0000256" key="1">
    <source>
        <dbReference type="SAM" id="Phobius"/>
    </source>
</evidence>
<dbReference type="Proteomes" id="UP000642284">
    <property type="component" value="Unassembled WGS sequence"/>
</dbReference>
<reference evidence="2 3" key="1">
    <citation type="submission" date="2020-08" db="EMBL/GenBank/DDBJ databases">
        <title>Genemic of Streptomyces polyaspartic.</title>
        <authorList>
            <person name="Liu W."/>
        </authorList>
    </citation>
    <scope>NUCLEOTIDE SEQUENCE [LARGE SCALE GENOMIC DNA]</scope>
    <source>
        <strain evidence="2 3">TRM66268-LWL</strain>
    </source>
</reference>
<keyword evidence="1" id="KW-0472">Membrane</keyword>
<proteinExistence type="predicted"/>
<keyword evidence="1" id="KW-1133">Transmembrane helix</keyword>
<comment type="caution">
    <text evidence="2">The sequence shown here is derived from an EMBL/GenBank/DDBJ whole genome shotgun (WGS) entry which is preliminary data.</text>
</comment>
<keyword evidence="1" id="KW-0812">Transmembrane</keyword>
<gene>
    <name evidence="2" type="ORF">H9Y04_40665</name>
</gene>
<feature type="transmembrane region" description="Helical" evidence="1">
    <location>
        <begin position="71"/>
        <end position="93"/>
    </location>
</feature>
<keyword evidence="3" id="KW-1185">Reference proteome</keyword>
<organism evidence="2 3">
    <name type="scientific">Streptomyces polyasparticus</name>
    <dbReference type="NCBI Taxonomy" id="2767826"/>
    <lineage>
        <taxon>Bacteria</taxon>
        <taxon>Bacillati</taxon>
        <taxon>Actinomycetota</taxon>
        <taxon>Actinomycetes</taxon>
        <taxon>Kitasatosporales</taxon>
        <taxon>Streptomycetaceae</taxon>
        <taxon>Streptomyces</taxon>
    </lineage>
</organism>
<name>A0ABR7STR1_9ACTN</name>
<feature type="transmembrane region" description="Helical" evidence="1">
    <location>
        <begin position="129"/>
        <end position="148"/>
    </location>
</feature>
<protein>
    <recommendedName>
        <fullName evidence="4">Integral membrane protein</fullName>
    </recommendedName>
</protein>
<evidence type="ECO:0000313" key="3">
    <source>
        <dbReference type="Proteomes" id="UP000642284"/>
    </source>
</evidence>
<accession>A0ABR7STR1</accession>
<evidence type="ECO:0008006" key="4">
    <source>
        <dbReference type="Google" id="ProtNLM"/>
    </source>
</evidence>
<evidence type="ECO:0000313" key="2">
    <source>
        <dbReference type="EMBL" id="MBC9718860.1"/>
    </source>
</evidence>
<feature type="transmembrane region" description="Helical" evidence="1">
    <location>
        <begin position="105"/>
        <end position="123"/>
    </location>
</feature>
<dbReference type="RefSeq" id="WP_187819289.1">
    <property type="nucleotide sequence ID" value="NZ_JACTVJ010000030.1"/>
</dbReference>
<dbReference type="EMBL" id="JACTVJ010000030">
    <property type="protein sequence ID" value="MBC9718860.1"/>
    <property type="molecule type" value="Genomic_DNA"/>
</dbReference>
<sequence>MNSIRSSTPIQPYAPRPMPYPADMPACVTAARLALFVVGGLHLCSGALVMVSAQAAIPQHLLDALGLDGYSAGARFVLGLLALLLATAVFALAGRMSRGRLGTHLCTCILGAHIAVVGVIYMAAGQLMFLADVVLGAVAVISCAKPGAKTYFQRPRY</sequence>